<comment type="caution">
    <text evidence="1">The sequence shown here is derived from an EMBL/GenBank/DDBJ whole genome shotgun (WGS) entry which is preliminary data.</text>
</comment>
<accession>A0ACA9K1T9</accession>
<name>A0ACA9K1T9_9GLOM</name>
<organism evidence="1 2">
    <name type="scientific">Acaulospora colombiana</name>
    <dbReference type="NCBI Taxonomy" id="27376"/>
    <lineage>
        <taxon>Eukaryota</taxon>
        <taxon>Fungi</taxon>
        <taxon>Fungi incertae sedis</taxon>
        <taxon>Mucoromycota</taxon>
        <taxon>Glomeromycotina</taxon>
        <taxon>Glomeromycetes</taxon>
        <taxon>Diversisporales</taxon>
        <taxon>Acaulosporaceae</taxon>
        <taxon>Acaulospora</taxon>
    </lineage>
</organism>
<gene>
    <name evidence="1" type="ORF">ACOLOM_LOCUS570</name>
</gene>
<dbReference type="Proteomes" id="UP000789525">
    <property type="component" value="Unassembled WGS sequence"/>
</dbReference>
<sequence>MQCEFVKSLLRQNLFVFQSYHRAHSSLLKNFVKRKSQIDGLELLHVYRQQQASELFDDLNHIYRKNHLPKKKLPNIGDRNTTNLTESAEIIDGSENEAESIDIDQDEEEIGRFTQDEVDIRSKLLKILTARQKEDKRD</sequence>
<evidence type="ECO:0000313" key="2">
    <source>
        <dbReference type="Proteomes" id="UP000789525"/>
    </source>
</evidence>
<dbReference type="EMBL" id="CAJVPT010000579">
    <property type="protein sequence ID" value="CAG8447018.1"/>
    <property type="molecule type" value="Genomic_DNA"/>
</dbReference>
<keyword evidence="2" id="KW-1185">Reference proteome</keyword>
<protein>
    <submittedName>
        <fullName evidence="1">965_t:CDS:1</fullName>
    </submittedName>
</protein>
<reference evidence="1" key="1">
    <citation type="submission" date="2021-06" db="EMBL/GenBank/DDBJ databases">
        <authorList>
            <person name="Kallberg Y."/>
            <person name="Tangrot J."/>
            <person name="Rosling A."/>
        </authorList>
    </citation>
    <scope>NUCLEOTIDE SEQUENCE</scope>
    <source>
        <strain evidence="1">CL356</strain>
    </source>
</reference>
<evidence type="ECO:0000313" key="1">
    <source>
        <dbReference type="EMBL" id="CAG8447018.1"/>
    </source>
</evidence>
<proteinExistence type="predicted"/>